<proteinExistence type="predicted"/>
<organism evidence="4 5">
    <name type="scientific">Escallonia rubra</name>
    <dbReference type="NCBI Taxonomy" id="112253"/>
    <lineage>
        <taxon>Eukaryota</taxon>
        <taxon>Viridiplantae</taxon>
        <taxon>Streptophyta</taxon>
        <taxon>Embryophyta</taxon>
        <taxon>Tracheophyta</taxon>
        <taxon>Spermatophyta</taxon>
        <taxon>Magnoliopsida</taxon>
        <taxon>eudicotyledons</taxon>
        <taxon>Gunneridae</taxon>
        <taxon>Pentapetalae</taxon>
        <taxon>asterids</taxon>
        <taxon>campanulids</taxon>
        <taxon>Escalloniales</taxon>
        <taxon>Escalloniaceae</taxon>
        <taxon>Escallonia</taxon>
    </lineage>
</organism>
<dbReference type="EMBL" id="JAVXUO010003188">
    <property type="protein sequence ID" value="KAK2965706.1"/>
    <property type="molecule type" value="Genomic_DNA"/>
</dbReference>
<name>A0AA88QJB5_9ASTE</name>
<feature type="compositionally biased region" description="Basic and acidic residues" evidence="2">
    <location>
        <begin position="9"/>
        <end position="26"/>
    </location>
</feature>
<feature type="compositionally biased region" description="Low complexity" evidence="2">
    <location>
        <begin position="294"/>
        <end position="304"/>
    </location>
</feature>
<keyword evidence="1" id="KW-0862">Zinc</keyword>
<evidence type="ECO:0000259" key="3">
    <source>
        <dbReference type="PROSITE" id="PS50089"/>
    </source>
</evidence>
<dbReference type="GO" id="GO:0005634">
    <property type="term" value="C:nucleus"/>
    <property type="evidence" value="ECO:0007669"/>
    <property type="project" value="TreeGrafter"/>
</dbReference>
<keyword evidence="1" id="KW-0863">Zinc-finger</keyword>
<comment type="caution">
    <text evidence="4">The sequence shown here is derived from an EMBL/GenBank/DDBJ whole genome shotgun (WGS) entry which is preliminary data.</text>
</comment>
<dbReference type="GO" id="GO:0042393">
    <property type="term" value="F:histone binding"/>
    <property type="evidence" value="ECO:0007669"/>
    <property type="project" value="TreeGrafter"/>
</dbReference>
<evidence type="ECO:0000313" key="4">
    <source>
        <dbReference type="EMBL" id="KAK2965706.1"/>
    </source>
</evidence>
<feature type="region of interest" description="Disordered" evidence="2">
    <location>
        <begin position="146"/>
        <end position="307"/>
    </location>
</feature>
<dbReference type="PROSITE" id="PS50089">
    <property type="entry name" value="ZF_RING_2"/>
    <property type="match status" value="1"/>
</dbReference>
<dbReference type="SUPFAM" id="SSF109715">
    <property type="entry name" value="DEK C-terminal domain"/>
    <property type="match status" value="1"/>
</dbReference>
<feature type="compositionally biased region" description="Basic and acidic residues" evidence="2">
    <location>
        <begin position="273"/>
        <end position="292"/>
    </location>
</feature>
<feature type="compositionally biased region" description="Polar residues" evidence="2">
    <location>
        <begin position="259"/>
        <end position="270"/>
    </location>
</feature>
<dbReference type="Gene3D" id="3.30.40.10">
    <property type="entry name" value="Zinc/RING finger domain, C3HC4 (zinc finger)"/>
    <property type="match status" value="1"/>
</dbReference>
<dbReference type="GO" id="GO:0006325">
    <property type="term" value="P:chromatin organization"/>
    <property type="evidence" value="ECO:0007669"/>
    <property type="project" value="InterPro"/>
</dbReference>
<protein>
    <recommendedName>
        <fullName evidence="3">RING-type domain-containing protein</fullName>
    </recommendedName>
</protein>
<dbReference type="Gene3D" id="1.10.10.60">
    <property type="entry name" value="Homeodomain-like"/>
    <property type="match status" value="1"/>
</dbReference>
<keyword evidence="1" id="KW-0479">Metal-binding</keyword>
<dbReference type="GO" id="GO:2000779">
    <property type="term" value="P:regulation of double-strand break repair"/>
    <property type="evidence" value="ECO:0007669"/>
    <property type="project" value="TreeGrafter"/>
</dbReference>
<feature type="domain" description="RING-type" evidence="3">
    <location>
        <begin position="355"/>
        <end position="396"/>
    </location>
</feature>
<gene>
    <name evidence="4" type="ORF">RJ640_022233</name>
</gene>
<reference evidence="4" key="1">
    <citation type="submission" date="2022-12" db="EMBL/GenBank/DDBJ databases">
        <title>Draft genome assemblies for two species of Escallonia (Escalloniales).</title>
        <authorList>
            <person name="Chanderbali A."/>
            <person name="Dervinis C."/>
            <person name="Anghel I."/>
            <person name="Soltis D."/>
            <person name="Soltis P."/>
            <person name="Zapata F."/>
        </authorList>
    </citation>
    <scope>NUCLEOTIDE SEQUENCE</scope>
    <source>
        <strain evidence="4">UCBG92.1500</strain>
        <tissue evidence="4">Leaf</tissue>
    </source>
</reference>
<feature type="compositionally biased region" description="Basic and acidic residues" evidence="2">
    <location>
        <begin position="225"/>
        <end position="254"/>
    </location>
</feature>
<feature type="compositionally biased region" description="Acidic residues" evidence="2">
    <location>
        <begin position="208"/>
        <end position="224"/>
    </location>
</feature>
<dbReference type="SMART" id="SM00184">
    <property type="entry name" value="RING"/>
    <property type="match status" value="1"/>
</dbReference>
<sequence>MASDNETLDNTKQEDKPKVDENTEPKESFDDVGLWLNALLIYRFRKPRFSWDLLLMNSVLQAHSLKKNIGLFSGFVWVENEEDLSAKLLEFLESPYATTDTLLADKEKVSHPHLTMLERLCKVEGLFGLSVQLLTTLKVKSERGGPQLVNHKFSRSRMPAAETPAKDSQAGKKRKRSSKVEEDEVEPSESKDDFQENDSDAEPKIESEQEDNQSEEEGEEEEEEVKPKMELSSEKSSSKKNVKKDSWASEKGADADGASGSTSRTQVSSTKKQKVEKVSEKDERLSAKDKASSKKQPSKSSTKFSFKDQGKGKIVKKAKAEPTKEEMNAVVVNILKEVDFNTATLSDILRQLRMCSICLEELGVGVEIARTPCFHAYHQDCILNCLKTSNLCPLCRSAMSSGPSCWRLTLLAN</sequence>
<dbReference type="PANTHER" id="PTHR13468">
    <property type="entry name" value="DEK PROTEIN"/>
    <property type="match status" value="1"/>
</dbReference>
<dbReference type="GO" id="GO:0008270">
    <property type="term" value="F:zinc ion binding"/>
    <property type="evidence" value="ECO:0007669"/>
    <property type="project" value="UniProtKB-KW"/>
</dbReference>
<dbReference type="SUPFAM" id="SSF57850">
    <property type="entry name" value="RING/U-box"/>
    <property type="match status" value="1"/>
</dbReference>
<dbReference type="InterPro" id="IPR013083">
    <property type="entry name" value="Znf_RING/FYVE/PHD"/>
</dbReference>
<feature type="region of interest" description="Disordered" evidence="2">
    <location>
        <begin position="1"/>
        <end position="26"/>
    </location>
</feature>
<dbReference type="PANTHER" id="PTHR13468:SF1">
    <property type="entry name" value="PROTEIN DEK"/>
    <property type="match status" value="1"/>
</dbReference>
<evidence type="ECO:0000256" key="1">
    <source>
        <dbReference type="PROSITE-ProRule" id="PRU00175"/>
    </source>
</evidence>
<dbReference type="CDD" id="cd16448">
    <property type="entry name" value="RING-H2"/>
    <property type="match status" value="1"/>
</dbReference>
<evidence type="ECO:0000256" key="2">
    <source>
        <dbReference type="SAM" id="MobiDB-lite"/>
    </source>
</evidence>
<dbReference type="InterPro" id="IPR001841">
    <property type="entry name" value="Znf_RING"/>
</dbReference>
<accession>A0AA88QJB5</accession>
<keyword evidence="5" id="KW-1185">Reference proteome</keyword>
<dbReference type="InterPro" id="IPR044198">
    <property type="entry name" value="DEK"/>
</dbReference>
<dbReference type="GO" id="GO:0003677">
    <property type="term" value="F:DNA binding"/>
    <property type="evidence" value="ECO:0007669"/>
    <property type="project" value="InterPro"/>
</dbReference>
<dbReference type="Pfam" id="PF13639">
    <property type="entry name" value="zf-RING_2"/>
    <property type="match status" value="1"/>
</dbReference>
<dbReference type="Proteomes" id="UP001187471">
    <property type="component" value="Unassembled WGS sequence"/>
</dbReference>
<dbReference type="AlphaFoldDB" id="A0AA88QJB5"/>
<evidence type="ECO:0000313" key="5">
    <source>
        <dbReference type="Proteomes" id="UP001187471"/>
    </source>
</evidence>